<reference evidence="1 2" key="1">
    <citation type="submission" date="2024-09" db="EMBL/GenBank/DDBJ databases">
        <authorList>
            <person name="Sun Q."/>
            <person name="Mori K."/>
        </authorList>
    </citation>
    <scope>NUCLEOTIDE SEQUENCE [LARGE SCALE GENOMIC DNA]</scope>
    <source>
        <strain evidence="1 2">JCM 12763</strain>
    </source>
</reference>
<comment type="caution">
    <text evidence="1">The sequence shown here is derived from an EMBL/GenBank/DDBJ whole genome shotgun (WGS) entry which is preliminary data.</text>
</comment>
<accession>A0ABV5V4B8</accession>
<sequence length="296" mass="31860">MTVRPCLVSDLPVDGAPWMEPDADLGESRSLVEEVDGEVVAAGLRRRGAPDDDVDLVELACRPGRGADLLKALVAEDDRPVMLRVVPGTPKAEAVAVVGHVEVMQSLPPGAIPTDHPDVLAWSHERLSAAELERLTLTPATDFTVEQLLDLWMVAYVPAHEGFLPVKDADATREKFRRWFAERLDRESSFVARDGDGHVVAATMMTAEIDGVLVPNLVEVWPGHPVAETAASACVAATVLAVSPRPVEFEGHVDQALYMGVMEMVPHRSAGVLTPMDMVRIQGVEGASVSRSGQTE</sequence>
<gene>
    <name evidence="1" type="ORF">ACFFN0_11430</name>
</gene>
<organism evidence="1 2">
    <name type="scientific">Ornithinimicrobium kibberense</name>
    <dbReference type="NCBI Taxonomy" id="282060"/>
    <lineage>
        <taxon>Bacteria</taxon>
        <taxon>Bacillati</taxon>
        <taxon>Actinomycetota</taxon>
        <taxon>Actinomycetes</taxon>
        <taxon>Micrococcales</taxon>
        <taxon>Ornithinimicrobiaceae</taxon>
        <taxon>Ornithinimicrobium</taxon>
    </lineage>
</organism>
<dbReference type="RefSeq" id="WP_141339075.1">
    <property type="nucleotide sequence ID" value="NZ_JBHMAX010000021.1"/>
</dbReference>
<keyword evidence="2" id="KW-1185">Reference proteome</keyword>
<name>A0ABV5V4B8_9MICO</name>
<proteinExistence type="predicted"/>
<dbReference type="EMBL" id="JBHMAX010000021">
    <property type="protein sequence ID" value="MFB9732651.1"/>
    <property type="molecule type" value="Genomic_DNA"/>
</dbReference>
<protein>
    <submittedName>
        <fullName evidence="1">Uncharacterized protein</fullName>
    </submittedName>
</protein>
<evidence type="ECO:0000313" key="2">
    <source>
        <dbReference type="Proteomes" id="UP001589613"/>
    </source>
</evidence>
<evidence type="ECO:0000313" key="1">
    <source>
        <dbReference type="EMBL" id="MFB9732651.1"/>
    </source>
</evidence>
<dbReference type="Proteomes" id="UP001589613">
    <property type="component" value="Unassembled WGS sequence"/>
</dbReference>